<dbReference type="EMBL" id="JAPDMZ010000109">
    <property type="protein sequence ID" value="KAK0549589.1"/>
    <property type="molecule type" value="Genomic_DNA"/>
</dbReference>
<reference evidence="2" key="1">
    <citation type="journal article" date="2023" name="PhytoFront">
        <title>Draft Genome Resources of Seven Strains of Tilletia horrida, Causal Agent of Kernel Smut of Rice.</title>
        <authorList>
            <person name="Khanal S."/>
            <person name="Antony Babu S."/>
            <person name="Zhou X.G."/>
        </authorList>
    </citation>
    <scope>NUCLEOTIDE SEQUENCE</scope>
    <source>
        <strain evidence="2">TX6</strain>
    </source>
</reference>
<dbReference type="Proteomes" id="UP001176517">
    <property type="component" value="Unassembled WGS sequence"/>
</dbReference>
<dbReference type="PANTHER" id="PTHR40370:SF1">
    <property type="entry name" value="DUF3074 DOMAIN-CONTAINING PROTEIN"/>
    <property type="match status" value="1"/>
</dbReference>
<keyword evidence="3" id="KW-1185">Reference proteome</keyword>
<organism evidence="2 3">
    <name type="scientific">Tilletia horrida</name>
    <dbReference type="NCBI Taxonomy" id="155126"/>
    <lineage>
        <taxon>Eukaryota</taxon>
        <taxon>Fungi</taxon>
        <taxon>Dikarya</taxon>
        <taxon>Basidiomycota</taxon>
        <taxon>Ustilaginomycotina</taxon>
        <taxon>Exobasidiomycetes</taxon>
        <taxon>Tilletiales</taxon>
        <taxon>Tilletiaceae</taxon>
        <taxon>Tilletia</taxon>
    </lineage>
</organism>
<dbReference type="PANTHER" id="PTHR40370">
    <property type="entry name" value="EXPRESSED PROTEIN"/>
    <property type="match status" value="1"/>
</dbReference>
<dbReference type="InterPro" id="IPR023393">
    <property type="entry name" value="START-like_dom_sf"/>
</dbReference>
<proteinExistence type="predicted"/>
<dbReference type="Gene3D" id="3.30.530.20">
    <property type="match status" value="1"/>
</dbReference>
<name>A0AAN6GNE2_9BASI</name>
<accession>A0AAN6GNE2</accession>
<evidence type="ECO:0000259" key="1">
    <source>
        <dbReference type="Pfam" id="PF11274"/>
    </source>
</evidence>
<protein>
    <recommendedName>
        <fullName evidence="1">DUF3074 domain-containing protein</fullName>
    </recommendedName>
</protein>
<evidence type="ECO:0000313" key="2">
    <source>
        <dbReference type="EMBL" id="KAK0549589.1"/>
    </source>
</evidence>
<evidence type="ECO:0000313" key="3">
    <source>
        <dbReference type="Proteomes" id="UP001176517"/>
    </source>
</evidence>
<feature type="domain" description="DUF3074" evidence="1">
    <location>
        <begin position="85"/>
        <end position="281"/>
    </location>
</feature>
<dbReference type="SUPFAM" id="SSF55961">
    <property type="entry name" value="Bet v1-like"/>
    <property type="match status" value="1"/>
</dbReference>
<sequence>MSSAAPLFSNTALNPASYLPSQGADLTALVKQLTEEAFDLISSTDSWPKGKVFMAKNKVADGGPVQTRSKSNKAIMHGRLAKCAWHLRESTHPVDGLFLNFDDFRSGLLIDHLAHEAEYIPGIVHSETIEVLQEGTASVIFAKYKLPIVTADRDFSELLITVDLPPHAAPFSPAHKVAIKEAQLGINPSPPTHANEAGGLRSFLVIQVPVVHPKTPEEKAYVRGAYASVEAVYEGSGPTGSQTIWKMATQSDARGTIPLFLSESSLPGKISEDVPEFIHWAKARKQKASVPPAAASTDN</sequence>
<dbReference type="InterPro" id="IPR024500">
    <property type="entry name" value="DUF3074"/>
</dbReference>
<gene>
    <name evidence="2" type="ORF">OC846_004008</name>
</gene>
<dbReference type="AlphaFoldDB" id="A0AAN6GNE2"/>
<dbReference type="Pfam" id="PF11274">
    <property type="entry name" value="DUF3074"/>
    <property type="match status" value="1"/>
</dbReference>
<comment type="caution">
    <text evidence="2">The sequence shown here is derived from an EMBL/GenBank/DDBJ whole genome shotgun (WGS) entry which is preliminary data.</text>
</comment>